<dbReference type="PANTHER" id="PTHR39338">
    <property type="entry name" value="BLL5662 PROTEIN-RELATED"/>
    <property type="match status" value="1"/>
</dbReference>
<dbReference type="Gene3D" id="3.40.50.410">
    <property type="entry name" value="von Willebrand factor, type A domain"/>
    <property type="match status" value="1"/>
</dbReference>
<dbReference type="Pfam" id="PF05762">
    <property type="entry name" value="VWA_CoxE"/>
    <property type="match status" value="1"/>
</dbReference>
<dbReference type="RefSeq" id="WP_345262995.1">
    <property type="nucleotide sequence ID" value="NZ_BAABIM010000001.1"/>
</dbReference>
<accession>A0ABP8VWG7</accession>
<keyword evidence="4" id="KW-1185">Reference proteome</keyword>
<evidence type="ECO:0000313" key="3">
    <source>
        <dbReference type="EMBL" id="GAA4673830.1"/>
    </source>
</evidence>
<dbReference type="EMBL" id="BAABIM010000001">
    <property type="protein sequence ID" value="GAA4673830.1"/>
    <property type="molecule type" value="Genomic_DNA"/>
</dbReference>
<dbReference type="InterPro" id="IPR036465">
    <property type="entry name" value="vWFA_dom_sf"/>
</dbReference>
<evidence type="ECO:0000259" key="2">
    <source>
        <dbReference type="SMART" id="SM00327"/>
    </source>
</evidence>
<organism evidence="3 4">
    <name type="scientific">Nocardioides nanhaiensis</name>
    <dbReference type="NCBI Taxonomy" id="1476871"/>
    <lineage>
        <taxon>Bacteria</taxon>
        <taxon>Bacillati</taxon>
        <taxon>Actinomycetota</taxon>
        <taxon>Actinomycetes</taxon>
        <taxon>Propionibacteriales</taxon>
        <taxon>Nocardioidaceae</taxon>
        <taxon>Nocardioides</taxon>
    </lineage>
</organism>
<protein>
    <submittedName>
        <fullName evidence="3">VWA domain-containing protein</fullName>
    </submittedName>
</protein>
<comment type="caution">
    <text evidence="3">The sequence shown here is derived from an EMBL/GenBank/DDBJ whole genome shotgun (WGS) entry which is preliminary data.</text>
</comment>
<dbReference type="Proteomes" id="UP001500621">
    <property type="component" value="Unassembled WGS sequence"/>
</dbReference>
<feature type="region of interest" description="Disordered" evidence="1">
    <location>
        <begin position="88"/>
        <end position="126"/>
    </location>
</feature>
<sequence>MSSTRSGDPRDGRHRHDVEEVLLGFTRALRAAGVAVTQDRAQTYLAAVAAVGLADQRATYVAGRATLCASPDDLARYDQVFHAWFDHRDGLPRSRPGAPPTPTVATLPLDDSGGGEGEEQQDDDVVRARASEAEVLRQRDVASLSANERQRLAAMMASLRPRPPLRRTMRHQRWHRGDVDAARTLRASLRHMGEPAAIQWRRRGTRPRKVVLLLDVSGSMSGYADALLRLAHRITVASPRGSVEVFTVGTRLTHLTRALRNRDAERALVAAGETVPDWSGGTRLGETLRVFLERWGRRGMARGAVVVVFSDGWERGDAALLGEQMKRLSRVAHRVVWVNPHRGKVGYEAVQQGVLAALPHCHDFVAGHSLATFEELIEVVARA</sequence>
<gene>
    <name evidence="3" type="ORF">GCM10023226_08650</name>
</gene>
<dbReference type="SUPFAM" id="SSF53300">
    <property type="entry name" value="vWA-like"/>
    <property type="match status" value="1"/>
</dbReference>
<proteinExistence type="predicted"/>
<dbReference type="SMART" id="SM00327">
    <property type="entry name" value="VWA"/>
    <property type="match status" value="1"/>
</dbReference>
<feature type="domain" description="VWFA" evidence="2">
    <location>
        <begin position="207"/>
        <end position="377"/>
    </location>
</feature>
<evidence type="ECO:0000256" key="1">
    <source>
        <dbReference type="SAM" id="MobiDB-lite"/>
    </source>
</evidence>
<reference evidence="4" key="1">
    <citation type="journal article" date="2019" name="Int. J. Syst. Evol. Microbiol.">
        <title>The Global Catalogue of Microorganisms (GCM) 10K type strain sequencing project: providing services to taxonomists for standard genome sequencing and annotation.</title>
        <authorList>
            <consortium name="The Broad Institute Genomics Platform"/>
            <consortium name="The Broad Institute Genome Sequencing Center for Infectious Disease"/>
            <person name="Wu L."/>
            <person name="Ma J."/>
        </authorList>
    </citation>
    <scope>NUCLEOTIDE SEQUENCE [LARGE SCALE GENOMIC DNA]</scope>
    <source>
        <strain evidence="4">JCM 18127</strain>
    </source>
</reference>
<dbReference type="InterPro" id="IPR008912">
    <property type="entry name" value="Uncharacterised_CoxE"/>
</dbReference>
<dbReference type="PANTHER" id="PTHR39338:SF6">
    <property type="entry name" value="BLL5662 PROTEIN"/>
    <property type="match status" value="1"/>
</dbReference>
<name>A0ABP8VWG7_9ACTN</name>
<dbReference type="InterPro" id="IPR002035">
    <property type="entry name" value="VWF_A"/>
</dbReference>
<dbReference type="CDD" id="cd00198">
    <property type="entry name" value="vWFA"/>
    <property type="match status" value="1"/>
</dbReference>
<evidence type="ECO:0000313" key="4">
    <source>
        <dbReference type="Proteomes" id="UP001500621"/>
    </source>
</evidence>
<dbReference type="PIRSF" id="PIRSF010256">
    <property type="entry name" value="CoxE_vWa"/>
    <property type="match status" value="1"/>
</dbReference>
<dbReference type="InterPro" id="IPR011195">
    <property type="entry name" value="UCP010256"/>
</dbReference>